<dbReference type="InterPro" id="IPR020588">
    <property type="entry name" value="RecA_ATP-bd"/>
</dbReference>
<dbReference type="GO" id="GO:0000400">
    <property type="term" value="F:four-way junction DNA binding"/>
    <property type="evidence" value="ECO:0007669"/>
    <property type="project" value="TreeGrafter"/>
</dbReference>
<dbReference type="GO" id="GO:0140664">
    <property type="term" value="F:ATP-dependent DNA damage sensor activity"/>
    <property type="evidence" value="ECO:0007669"/>
    <property type="project" value="InterPro"/>
</dbReference>
<dbReference type="OrthoDB" id="1861185at2759"/>
<dbReference type="GO" id="GO:0000722">
    <property type="term" value="P:telomere maintenance via recombination"/>
    <property type="evidence" value="ECO:0007669"/>
    <property type="project" value="TreeGrafter"/>
</dbReference>
<dbReference type="InterPro" id="IPR013632">
    <property type="entry name" value="Rad51_C"/>
</dbReference>
<dbReference type="GO" id="GO:0090656">
    <property type="term" value="P:t-circle formation"/>
    <property type="evidence" value="ECO:0007669"/>
    <property type="project" value="TreeGrafter"/>
</dbReference>
<name>A0A0M9A882_9HYME</name>
<evidence type="ECO:0000256" key="4">
    <source>
        <dbReference type="ARBA" id="ARBA00022840"/>
    </source>
</evidence>
<dbReference type="Proteomes" id="UP000053105">
    <property type="component" value="Unassembled WGS sequence"/>
</dbReference>
<dbReference type="GO" id="GO:0005657">
    <property type="term" value="C:replication fork"/>
    <property type="evidence" value="ECO:0007669"/>
    <property type="project" value="TreeGrafter"/>
</dbReference>
<evidence type="ECO:0000256" key="6">
    <source>
        <dbReference type="ARBA" id="ARBA00023242"/>
    </source>
</evidence>
<comment type="subcellular location">
    <subcellularLocation>
        <location evidence="1">Nucleus</location>
    </subcellularLocation>
</comment>
<evidence type="ECO:0000256" key="5">
    <source>
        <dbReference type="ARBA" id="ARBA00023204"/>
    </source>
</evidence>
<keyword evidence="9" id="KW-1185">Reference proteome</keyword>
<sequence length="254" mass="28255">LVNAKITKEREKFLTTGCSKFDKLLQGGITTRGITQIYGAASTGKTQLALQLCLTVQLPTREGGFAAGAIYICTESVFPSRRLQELIQKLEITKKYGINGDLVFVEHISTIVIIIYIEKLEICLLHRIPILMSAKKIGLIIIDSIAAPYRVEDWNDESRAKSLRTIGQQLHELCRNNICVVCINQVAAVIHNSILNDNITVRPTLGATWLSMITNSIEFYRIDSMRYACVRLSSSLPEITIPFKIQGCGIQAIS</sequence>
<feature type="domain" description="RecA family profile 1" evidence="7">
    <location>
        <begin position="10"/>
        <end position="186"/>
    </location>
</feature>
<keyword evidence="4" id="KW-0067">ATP-binding</keyword>
<dbReference type="GO" id="GO:0045003">
    <property type="term" value="P:double-strand break repair via synthesis-dependent strand annealing"/>
    <property type="evidence" value="ECO:0007669"/>
    <property type="project" value="TreeGrafter"/>
</dbReference>
<dbReference type="PANTHER" id="PTHR46487:SF1">
    <property type="entry name" value="DNA REPAIR PROTEIN XRCC3"/>
    <property type="match status" value="1"/>
</dbReference>
<accession>A0A0M9A882</accession>
<dbReference type="Gene3D" id="3.40.50.300">
    <property type="entry name" value="P-loop containing nucleotide triphosphate hydrolases"/>
    <property type="match status" value="1"/>
</dbReference>
<dbReference type="STRING" id="166423.A0A0M9A882"/>
<evidence type="ECO:0000256" key="3">
    <source>
        <dbReference type="ARBA" id="ARBA00022763"/>
    </source>
</evidence>
<dbReference type="Pfam" id="PF08423">
    <property type="entry name" value="Rad51"/>
    <property type="match status" value="1"/>
</dbReference>
<dbReference type="PROSITE" id="PS50162">
    <property type="entry name" value="RECA_2"/>
    <property type="match status" value="1"/>
</dbReference>
<proteinExistence type="predicted"/>
<feature type="non-terminal residue" evidence="8">
    <location>
        <position position="1"/>
    </location>
</feature>
<gene>
    <name evidence="8" type="ORF">WN51_05809</name>
</gene>
<reference evidence="8 9" key="1">
    <citation type="submission" date="2015-07" db="EMBL/GenBank/DDBJ databases">
        <title>The genome of Melipona quadrifasciata.</title>
        <authorList>
            <person name="Pan H."/>
            <person name="Kapheim K."/>
        </authorList>
    </citation>
    <scope>NUCLEOTIDE SEQUENCE [LARGE SCALE GENOMIC DNA]</scope>
    <source>
        <strain evidence="8">0111107301</strain>
        <tissue evidence="8">Whole body</tissue>
    </source>
</reference>
<keyword evidence="6" id="KW-0539">Nucleus</keyword>
<dbReference type="GO" id="GO:0005524">
    <property type="term" value="F:ATP binding"/>
    <property type="evidence" value="ECO:0007669"/>
    <property type="project" value="UniProtKB-KW"/>
</dbReference>
<dbReference type="GO" id="GO:0071140">
    <property type="term" value="P:resolution of mitotic recombination intermediates"/>
    <property type="evidence" value="ECO:0007669"/>
    <property type="project" value="TreeGrafter"/>
</dbReference>
<keyword evidence="2" id="KW-0547">Nucleotide-binding</keyword>
<dbReference type="CDD" id="cd19491">
    <property type="entry name" value="XRCC3"/>
    <property type="match status" value="1"/>
</dbReference>
<dbReference type="GO" id="GO:0033065">
    <property type="term" value="C:Rad51C-XRCC3 complex"/>
    <property type="evidence" value="ECO:0007669"/>
    <property type="project" value="TreeGrafter"/>
</dbReference>
<evidence type="ECO:0000313" key="8">
    <source>
        <dbReference type="EMBL" id="KOX77923.1"/>
    </source>
</evidence>
<protein>
    <submittedName>
        <fullName evidence="8">DNA repair protein XRCC3</fullName>
    </submittedName>
</protein>
<evidence type="ECO:0000259" key="7">
    <source>
        <dbReference type="PROSITE" id="PS50162"/>
    </source>
</evidence>
<dbReference type="InterPro" id="IPR047348">
    <property type="entry name" value="XRCC3-like_C"/>
</dbReference>
<dbReference type="InterPro" id="IPR027417">
    <property type="entry name" value="P-loop_NTPase"/>
</dbReference>
<keyword evidence="5" id="KW-0234">DNA repair</keyword>
<evidence type="ECO:0000256" key="1">
    <source>
        <dbReference type="ARBA" id="ARBA00004123"/>
    </source>
</evidence>
<dbReference type="AlphaFoldDB" id="A0A0M9A882"/>
<dbReference type="PANTHER" id="PTHR46487">
    <property type="entry name" value="DNA REPAIR PROTEIN XRCC3"/>
    <property type="match status" value="1"/>
</dbReference>
<dbReference type="EMBL" id="KQ435727">
    <property type="protein sequence ID" value="KOX77923.1"/>
    <property type="molecule type" value="Genomic_DNA"/>
</dbReference>
<keyword evidence="3" id="KW-0227">DNA damage</keyword>
<evidence type="ECO:0000313" key="9">
    <source>
        <dbReference type="Proteomes" id="UP000053105"/>
    </source>
</evidence>
<dbReference type="SUPFAM" id="SSF52540">
    <property type="entry name" value="P-loop containing nucleoside triphosphate hydrolases"/>
    <property type="match status" value="1"/>
</dbReference>
<evidence type="ECO:0000256" key="2">
    <source>
        <dbReference type="ARBA" id="ARBA00022741"/>
    </source>
</evidence>
<organism evidence="8 9">
    <name type="scientific">Melipona quadrifasciata</name>
    <dbReference type="NCBI Taxonomy" id="166423"/>
    <lineage>
        <taxon>Eukaryota</taxon>
        <taxon>Metazoa</taxon>
        <taxon>Ecdysozoa</taxon>
        <taxon>Arthropoda</taxon>
        <taxon>Hexapoda</taxon>
        <taxon>Insecta</taxon>
        <taxon>Pterygota</taxon>
        <taxon>Neoptera</taxon>
        <taxon>Endopterygota</taxon>
        <taxon>Hymenoptera</taxon>
        <taxon>Apocrita</taxon>
        <taxon>Aculeata</taxon>
        <taxon>Apoidea</taxon>
        <taxon>Anthophila</taxon>
        <taxon>Apidae</taxon>
        <taxon>Melipona</taxon>
    </lineage>
</organism>